<organism evidence="2 3">
    <name type="scientific">Candidatus Planktophila vernalis</name>
    <dbReference type="NCBI Taxonomy" id="1884907"/>
    <lineage>
        <taxon>Bacteria</taxon>
        <taxon>Bacillati</taxon>
        <taxon>Actinomycetota</taxon>
        <taxon>Actinomycetes</taxon>
        <taxon>Candidatus Nanopelagicales</taxon>
        <taxon>Candidatus Nanopelagicaceae</taxon>
        <taxon>Candidatus Planktophila</taxon>
    </lineage>
</organism>
<accession>A0A249KTN4</accession>
<dbReference type="SUPFAM" id="SSF52317">
    <property type="entry name" value="Class I glutamine amidotransferase-like"/>
    <property type="match status" value="1"/>
</dbReference>
<dbReference type="InterPro" id="IPR029062">
    <property type="entry name" value="Class_I_gatase-like"/>
</dbReference>
<dbReference type="PANTHER" id="PTHR40469">
    <property type="entry name" value="SECRETED GLYCOSYL HYDROLASE"/>
    <property type="match status" value="1"/>
</dbReference>
<evidence type="ECO:0000313" key="2">
    <source>
        <dbReference type="EMBL" id="ASY20172.1"/>
    </source>
</evidence>
<evidence type="ECO:0000313" key="3">
    <source>
        <dbReference type="Proteomes" id="UP000217186"/>
    </source>
</evidence>
<protein>
    <submittedName>
        <fullName evidence="2">Type 1 glutamine amidotransferase (GATase1)-like domain-containing protein</fullName>
    </submittedName>
</protein>
<dbReference type="GO" id="GO:0016740">
    <property type="term" value="F:transferase activity"/>
    <property type="evidence" value="ECO:0007669"/>
    <property type="project" value="UniProtKB-KW"/>
</dbReference>
<dbReference type="AlphaFoldDB" id="A0A249KTN4"/>
<dbReference type="KEGG" id="pvn:A7sIIA15_04765"/>
<keyword evidence="2" id="KW-0808">Transferase</keyword>
<dbReference type="EMBL" id="CP016776">
    <property type="protein sequence ID" value="ASY20172.1"/>
    <property type="molecule type" value="Genomic_DNA"/>
</dbReference>
<feature type="domain" description="ThuA-like" evidence="1">
    <location>
        <begin position="4"/>
        <end position="226"/>
    </location>
</feature>
<name>A0A249KTN4_9ACTN</name>
<proteinExistence type="predicted"/>
<dbReference type="Proteomes" id="UP000217186">
    <property type="component" value="Chromosome"/>
</dbReference>
<reference evidence="2 3" key="1">
    <citation type="submission" date="2016-07" db="EMBL/GenBank/DDBJ databases">
        <title>High microdiversification within the ubiquitous acI lineage of Actinobacteria.</title>
        <authorList>
            <person name="Neuenschwander S.M."/>
            <person name="Salcher M."/>
            <person name="Ghai R."/>
            <person name="Pernthaler J."/>
        </authorList>
    </citation>
    <scope>NUCLEOTIDE SEQUENCE [LARGE SCALE GENOMIC DNA]</scope>
    <source>
        <strain evidence="2">MMS-IIA-15</strain>
    </source>
</reference>
<gene>
    <name evidence="2" type="ORF">A7sIIA15_04765</name>
</gene>
<dbReference type="InterPro" id="IPR029010">
    <property type="entry name" value="ThuA-like"/>
</dbReference>
<dbReference type="Gene3D" id="3.40.50.880">
    <property type="match status" value="1"/>
</dbReference>
<keyword evidence="2" id="KW-0315">Glutamine amidotransferase</keyword>
<evidence type="ECO:0000259" key="1">
    <source>
        <dbReference type="Pfam" id="PF06283"/>
    </source>
</evidence>
<keyword evidence="3" id="KW-1185">Reference proteome</keyword>
<dbReference type="Pfam" id="PF06283">
    <property type="entry name" value="ThuA"/>
    <property type="match status" value="1"/>
</dbReference>
<dbReference type="RefSeq" id="WP_223298235.1">
    <property type="nucleotide sequence ID" value="NZ_CP016776.1"/>
</dbReference>
<sequence length="228" mass="25413">MKRTLIVRGGRPAHQPVETTEYFRDFLESAGFSIQVSDSPTIYSDKSVMSKIDLIIQCIESDIDEQSTQGLLNAVADGTGFVGWHGGVLVGFPRSEAYYQMIGGKFVAHPAKAPAERSGNEDDFFIPHTIEITPEGKLHPITQQLKDFELITEQYWLLTDPYMHVLATTTQLAREGDPWDSEVTSPAMWVRKWGKGKIFICSPGHNLDVVKNDSVTTAIQNGLIWASR</sequence>
<dbReference type="PANTHER" id="PTHR40469:SF2">
    <property type="entry name" value="GALACTOSE-BINDING DOMAIN-LIKE SUPERFAMILY PROTEIN"/>
    <property type="match status" value="1"/>
</dbReference>